<dbReference type="PROSITE" id="PS51371">
    <property type="entry name" value="CBS"/>
    <property type="match status" value="2"/>
</dbReference>
<keyword evidence="1" id="KW-0677">Repeat</keyword>
<dbReference type="PANTHER" id="PTHR48108:SF2">
    <property type="entry name" value="ACETOIN UTILIZATION PROTEIN ACUB"/>
    <property type="match status" value="1"/>
</dbReference>
<dbReference type="Proteomes" id="UP001056500">
    <property type="component" value="Chromosome"/>
</dbReference>
<evidence type="ECO:0000256" key="1">
    <source>
        <dbReference type="ARBA" id="ARBA00022737"/>
    </source>
</evidence>
<protein>
    <submittedName>
        <fullName evidence="4">CBS and ACT domain-containing protein</fullName>
    </submittedName>
</protein>
<dbReference type="SUPFAM" id="SSF54631">
    <property type="entry name" value="CBS-domain pair"/>
    <property type="match status" value="1"/>
</dbReference>
<evidence type="ECO:0000313" key="5">
    <source>
        <dbReference type="Proteomes" id="UP001056500"/>
    </source>
</evidence>
<evidence type="ECO:0000256" key="2">
    <source>
        <dbReference type="PROSITE-ProRule" id="PRU00703"/>
    </source>
</evidence>
<feature type="domain" description="CBS" evidence="3">
    <location>
        <begin position="79"/>
        <end position="138"/>
    </location>
</feature>
<reference evidence="4" key="1">
    <citation type="submission" date="2022-06" db="EMBL/GenBank/DDBJ databases">
        <title>Genome sequencing of Brevibacillus sp. BB3-R1.</title>
        <authorList>
            <person name="Heo J."/>
            <person name="Lee D."/>
            <person name="Won M."/>
            <person name="Han B.-H."/>
            <person name="Hong S.-B."/>
            <person name="Kwon S.-W."/>
        </authorList>
    </citation>
    <scope>NUCLEOTIDE SEQUENCE</scope>
    <source>
        <strain evidence="4">BB3-R1</strain>
    </source>
</reference>
<organism evidence="4 5">
    <name type="scientific">Brevibacillus ruminantium</name>
    <dbReference type="NCBI Taxonomy" id="2950604"/>
    <lineage>
        <taxon>Bacteria</taxon>
        <taxon>Bacillati</taxon>
        <taxon>Bacillota</taxon>
        <taxon>Bacilli</taxon>
        <taxon>Bacillales</taxon>
        <taxon>Paenibacillaceae</taxon>
        <taxon>Brevibacillus</taxon>
    </lineage>
</organism>
<dbReference type="InterPro" id="IPR046342">
    <property type="entry name" value="CBS_dom_sf"/>
</dbReference>
<dbReference type="Gene3D" id="3.30.70.260">
    <property type="match status" value="1"/>
</dbReference>
<name>A0ABY4WK06_9BACL</name>
<dbReference type="InterPro" id="IPR051462">
    <property type="entry name" value="CBS_domain-containing"/>
</dbReference>
<evidence type="ECO:0000313" key="4">
    <source>
        <dbReference type="EMBL" id="USG67194.1"/>
    </source>
</evidence>
<keyword evidence="5" id="KW-1185">Reference proteome</keyword>
<dbReference type="SMART" id="SM00116">
    <property type="entry name" value="CBS"/>
    <property type="match status" value="2"/>
</dbReference>
<accession>A0ABY4WK06</accession>
<dbReference type="CDD" id="cd04584">
    <property type="entry name" value="CBS_pair_AcuB_like"/>
    <property type="match status" value="1"/>
</dbReference>
<dbReference type="EMBL" id="CP098755">
    <property type="protein sequence ID" value="USG67194.1"/>
    <property type="molecule type" value="Genomic_DNA"/>
</dbReference>
<evidence type="ECO:0000259" key="3">
    <source>
        <dbReference type="PROSITE" id="PS51371"/>
    </source>
</evidence>
<dbReference type="InterPro" id="IPR000644">
    <property type="entry name" value="CBS_dom"/>
</dbReference>
<feature type="domain" description="CBS" evidence="3">
    <location>
        <begin position="7"/>
        <end position="67"/>
    </location>
</feature>
<dbReference type="InterPro" id="IPR002912">
    <property type="entry name" value="ACT_dom"/>
</dbReference>
<keyword evidence="2" id="KW-0129">CBS domain</keyword>
<proteinExistence type="predicted"/>
<dbReference type="InterPro" id="IPR045865">
    <property type="entry name" value="ACT-like_dom_sf"/>
</dbReference>
<dbReference type="Pfam" id="PF01842">
    <property type="entry name" value="ACT"/>
    <property type="match status" value="1"/>
</dbReference>
<dbReference type="PANTHER" id="PTHR48108">
    <property type="entry name" value="CBS DOMAIN-CONTAINING PROTEIN CBSX2, CHLOROPLASTIC"/>
    <property type="match status" value="1"/>
</dbReference>
<dbReference type="Pfam" id="PF00571">
    <property type="entry name" value="CBS"/>
    <property type="match status" value="2"/>
</dbReference>
<gene>
    <name evidence="4" type="ORF">NDK47_07870</name>
</gene>
<dbReference type="Gene3D" id="3.10.580.10">
    <property type="entry name" value="CBS-domain"/>
    <property type="match status" value="2"/>
</dbReference>
<dbReference type="RefSeq" id="WP_251874296.1">
    <property type="nucleotide sequence ID" value="NZ_CP098755.1"/>
</dbReference>
<sequence>MRIENIMRKRVVTATPSTTIGEALQLLKENRIRHLPVVEQERLVGIISDRDLGEALPSVLLPREDDGLAILNQPVSAIMKRQVLTAHPLDFIEDAAMQIYEHKVGSLPVVEGNRLVGIITESDLFTSLIELFGVNKPSCHIEVEVDDRVGMLAEVSQVFREAQVNVSSIVVFPGSQPAKKCLVFRAQTIDPRPLVQKLRTQGFTVIAPGEGGMHP</sequence>
<dbReference type="SUPFAM" id="SSF55021">
    <property type="entry name" value="ACT-like"/>
    <property type="match status" value="1"/>
</dbReference>